<evidence type="ECO:0000256" key="9">
    <source>
        <dbReference type="RuleBase" id="RU361193"/>
    </source>
</evidence>
<evidence type="ECO:0000256" key="8">
    <source>
        <dbReference type="PIRSR" id="PIRSR601382-3"/>
    </source>
</evidence>
<dbReference type="GO" id="GO:0005783">
    <property type="term" value="C:endoplasmic reticulum"/>
    <property type="evidence" value="ECO:0007669"/>
    <property type="project" value="TreeGrafter"/>
</dbReference>
<dbReference type="Proteomes" id="UP000783686">
    <property type="component" value="Unassembled WGS sequence"/>
</dbReference>
<dbReference type="AlphaFoldDB" id="A0A811LAS3"/>
<feature type="active site" description="Proton donor" evidence="6">
    <location>
        <position position="491"/>
    </location>
</feature>
<dbReference type="EC" id="3.2.1.-" evidence="9"/>
<feature type="disulfide bond" evidence="8">
    <location>
        <begin position="444"/>
        <end position="477"/>
    </location>
</feature>
<dbReference type="PANTHER" id="PTHR11742:SF96">
    <property type="entry name" value="MANNOSYL-OLIGOSACCHARIDE 1,2-ALPHA-MANNOSIDASE C52E4.5"/>
    <property type="match status" value="1"/>
</dbReference>
<keyword evidence="11" id="KW-1133">Transmembrane helix</keyword>
<evidence type="ECO:0000256" key="11">
    <source>
        <dbReference type="SAM" id="Phobius"/>
    </source>
</evidence>
<dbReference type="PANTHER" id="PTHR11742">
    <property type="entry name" value="MANNOSYL-OLIGOSACCHARIDE ALPHA-1,2-MANNOSIDASE-RELATED"/>
    <property type="match status" value="1"/>
</dbReference>
<dbReference type="PRINTS" id="PR00747">
    <property type="entry name" value="GLYHDRLASE47"/>
</dbReference>
<keyword evidence="9" id="KW-0326">Glycosidase</keyword>
<dbReference type="GO" id="GO:0005975">
    <property type="term" value="P:carbohydrate metabolic process"/>
    <property type="evidence" value="ECO:0007669"/>
    <property type="project" value="InterPro"/>
</dbReference>
<keyword evidence="7" id="KW-0479">Metal-binding</keyword>
<keyword evidence="5 8" id="KW-1015">Disulfide bond</keyword>
<proteinExistence type="inferred from homology"/>
<comment type="cofactor">
    <cofactor evidence="1 7">
        <name>Ca(2+)</name>
        <dbReference type="ChEBI" id="CHEBI:29108"/>
    </cofactor>
</comment>
<dbReference type="InterPro" id="IPR050749">
    <property type="entry name" value="Glycosyl_Hydrolase_47"/>
</dbReference>
<feature type="transmembrane region" description="Helical" evidence="11">
    <location>
        <begin position="12"/>
        <end position="29"/>
    </location>
</feature>
<feature type="binding site" evidence="7">
    <location>
        <position position="600"/>
    </location>
    <ligand>
        <name>Ca(2+)</name>
        <dbReference type="ChEBI" id="CHEBI:29108"/>
    </ligand>
</feature>
<evidence type="ECO:0000256" key="10">
    <source>
        <dbReference type="SAM" id="MobiDB-lite"/>
    </source>
</evidence>
<evidence type="ECO:0000256" key="3">
    <source>
        <dbReference type="ARBA" id="ARBA00007658"/>
    </source>
</evidence>
<keyword evidence="11" id="KW-0812">Transmembrane</keyword>
<feature type="compositionally biased region" description="Basic and acidic residues" evidence="10">
    <location>
        <begin position="112"/>
        <end position="121"/>
    </location>
</feature>
<comment type="caution">
    <text evidence="12">The sequence shown here is derived from an EMBL/GenBank/DDBJ whole genome shotgun (WGS) entry which is preliminary data.</text>
</comment>
<dbReference type="InterPro" id="IPR001382">
    <property type="entry name" value="Glyco_hydro_47"/>
</dbReference>
<dbReference type="InterPro" id="IPR012341">
    <property type="entry name" value="6hp_glycosidase-like_sf"/>
</dbReference>
<dbReference type="SUPFAM" id="SSF48225">
    <property type="entry name" value="Seven-hairpin glycosidases"/>
    <property type="match status" value="1"/>
</dbReference>
<name>A0A811LAS3_9BILA</name>
<evidence type="ECO:0000256" key="2">
    <source>
        <dbReference type="ARBA" id="ARBA00004922"/>
    </source>
</evidence>
<dbReference type="OrthoDB" id="8118055at2759"/>
<evidence type="ECO:0000313" key="13">
    <source>
        <dbReference type="Proteomes" id="UP000614601"/>
    </source>
</evidence>
<evidence type="ECO:0000256" key="6">
    <source>
        <dbReference type="PIRSR" id="PIRSR601382-1"/>
    </source>
</evidence>
<dbReference type="EMBL" id="CAJFDH010000005">
    <property type="protein sequence ID" value="CAD5224264.1"/>
    <property type="molecule type" value="Genomic_DNA"/>
</dbReference>
<accession>A0A811LAS3</accession>
<dbReference type="EMBL" id="CAJFCW020000005">
    <property type="protein sequence ID" value="CAG9119775.1"/>
    <property type="molecule type" value="Genomic_DNA"/>
</dbReference>
<keyword evidence="4 9" id="KW-0378">Hydrolase</keyword>
<feature type="active site" evidence="6">
    <location>
        <position position="515"/>
    </location>
</feature>
<evidence type="ECO:0000256" key="7">
    <source>
        <dbReference type="PIRSR" id="PIRSR601382-2"/>
    </source>
</evidence>
<keyword evidence="11" id="KW-0472">Membrane</keyword>
<dbReference type="GO" id="GO:0004571">
    <property type="term" value="F:mannosyl-oligosaccharide 1,2-alpha-mannosidase activity"/>
    <property type="evidence" value="ECO:0007669"/>
    <property type="project" value="InterPro"/>
</dbReference>
<keyword evidence="13" id="KW-1185">Reference proteome</keyword>
<feature type="region of interest" description="Disordered" evidence="10">
    <location>
        <begin position="61"/>
        <end position="137"/>
    </location>
</feature>
<dbReference type="InterPro" id="IPR036026">
    <property type="entry name" value="Seven-hairpin_glycosidases"/>
</dbReference>
<feature type="active site" description="Proton donor" evidence="6">
    <location>
        <position position="248"/>
    </location>
</feature>
<dbReference type="GO" id="GO:0005509">
    <property type="term" value="F:calcium ion binding"/>
    <property type="evidence" value="ECO:0007669"/>
    <property type="project" value="InterPro"/>
</dbReference>
<gene>
    <name evidence="12" type="ORF">BOKJ2_LOCUS10992</name>
</gene>
<reference evidence="12" key="1">
    <citation type="submission" date="2020-09" db="EMBL/GenBank/DDBJ databases">
        <authorList>
            <person name="Kikuchi T."/>
        </authorList>
    </citation>
    <scope>NUCLEOTIDE SEQUENCE</scope>
    <source>
        <strain evidence="12">SH1</strain>
    </source>
</reference>
<evidence type="ECO:0000313" key="12">
    <source>
        <dbReference type="EMBL" id="CAD5224264.1"/>
    </source>
</evidence>
<evidence type="ECO:0000256" key="4">
    <source>
        <dbReference type="ARBA" id="ARBA00022801"/>
    </source>
</evidence>
<feature type="compositionally biased region" description="Basic and acidic residues" evidence="10">
    <location>
        <begin position="78"/>
        <end position="89"/>
    </location>
</feature>
<comment type="pathway">
    <text evidence="2">Protein modification; protein glycosylation.</text>
</comment>
<keyword evidence="7" id="KW-0106">Calcium</keyword>
<dbReference type="Gene3D" id="1.50.10.10">
    <property type="match status" value="1"/>
</dbReference>
<feature type="compositionally biased region" description="Acidic residues" evidence="10">
    <location>
        <begin position="122"/>
        <end position="132"/>
    </location>
</feature>
<comment type="similarity">
    <text evidence="3 9">Belongs to the glycosyl hydrolase 47 family.</text>
</comment>
<dbReference type="Pfam" id="PF01532">
    <property type="entry name" value="Glyco_hydro_47"/>
    <property type="match status" value="1"/>
</dbReference>
<dbReference type="Proteomes" id="UP000614601">
    <property type="component" value="Unassembled WGS sequence"/>
</dbReference>
<protein>
    <recommendedName>
        <fullName evidence="9">alpha-1,2-Mannosidase</fullName>
        <ecNumber evidence="9">3.2.1.-</ecNumber>
    </recommendedName>
</protein>
<dbReference type="FunFam" id="1.50.10.10:FF:000055">
    <property type="entry name" value="alpha-1,2-Mannosidase"/>
    <property type="match status" value="1"/>
</dbReference>
<organism evidence="12 13">
    <name type="scientific">Bursaphelenchus okinawaensis</name>
    <dbReference type="NCBI Taxonomy" id="465554"/>
    <lineage>
        <taxon>Eukaryota</taxon>
        <taxon>Metazoa</taxon>
        <taxon>Ecdysozoa</taxon>
        <taxon>Nematoda</taxon>
        <taxon>Chromadorea</taxon>
        <taxon>Rhabditida</taxon>
        <taxon>Tylenchina</taxon>
        <taxon>Tylenchomorpha</taxon>
        <taxon>Aphelenchoidea</taxon>
        <taxon>Aphelenchoididae</taxon>
        <taxon>Bursaphelenchus</taxon>
    </lineage>
</organism>
<feature type="compositionally biased region" description="Basic and acidic residues" evidence="10">
    <location>
        <begin position="61"/>
        <end position="70"/>
    </location>
</feature>
<evidence type="ECO:0000256" key="1">
    <source>
        <dbReference type="ARBA" id="ARBA00001913"/>
    </source>
</evidence>
<sequence>MRTVFPNGRAVGLVVLFVVAIFFLTALHLNQPETVSYGKVSLPRDVQNRRNIEDAVVDKINHDKGEEAQSKSENAVPKPEEGIQKHEEQPPNIQQPEVNKEDNGAGEGNPDEDIKEHKENPELDVNESENDQLPEKENVEKINVVAEPPKPQAVDLENAQRKEFVKKMAKHAWAGYRKFAWGFNEVRPLAKRSNHQPIFGGEKMGATIVDGADTLYIMGLHDEYEQAREFIKVNFTINDVKGQISTFEATIRFTGGFLALYALTKDSLYLDKAVEVADALLPAFNTKTGIALSNVNVHEKTASNYGWVTGSSSILSEFGSLHLEYLYLAKLTGNKAYEDKVQRIRDVLEKSKKKDGLYANYVDPKTGEFVGSHVSLGALGDSFYEYLIKSYVHTDKQDKQAYYMYRNVSEAIQKHMIFTSKSGLKYAAELRRGKAEHKMSHLSCFCPGMFALEADVEQDVDRKKRVMELAEDLGHTCHESYARATTGIGPEMFYFNSEEDATAKSAENGFILRPEAIEGWFYLWRLTNKEKYKQWIWDAVQAIEKYCKKENGYVGLKNVYDENSGFDDVQQSFFIAETLKYAYLTFADDEISLQKWVFNTEAHPFPIGFENMKKADN</sequence>
<evidence type="ECO:0000256" key="5">
    <source>
        <dbReference type="ARBA" id="ARBA00023157"/>
    </source>
</evidence>
<dbReference type="GO" id="GO:0000139">
    <property type="term" value="C:Golgi membrane"/>
    <property type="evidence" value="ECO:0007669"/>
    <property type="project" value="TreeGrafter"/>
</dbReference>
<feature type="active site" evidence="6">
    <location>
        <position position="381"/>
    </location>
</feature>